<dbReference type="InterPro" id="IPR006121">
    <property type="entry name" value="HMA_dom"/>
</dbReference>
<reference evidence="18 19" key="1">
    <citation type="submission" date="2014-02" db="EMBL/GenBank/DDBJ databases">
        <title>Kosmotoga genome sequencing.</title>
        <authorList>
            <person name="Pollo S.M."/>
            <person name="Charchuk R."/>
            <person name="Nesbo C.L."/>
        </authorList>
    </citation>
    <scope>NUCLEOTIDE SEQUENCE [LARGE SCALE GENOMIC DNA]</scope>
    <source>
        <strain evidence="18 19">S304</strain>
    </source>
</reference>
<dbReference type="GO" id="GO:0055070">
    <property type="term" value="P:copper ion homeostasis"/>
    <property type="evidence" value="ECO:0007669"/>
    <property type="project" value="TreeGrafter"/>
</dbReference>
<dbReference type="PATRIC" id="fig|1453497.3.peg.831"/>
<dbReference type="Gene3D" id="3.40.50.1000">
    <property type="entry name" value="HAD superfamily/HAD-like"/>
    <property type="match status" value="1"/>
</dbReference>
<dbReference type="InterPro" id="IPR017969">
    <property type="entry name" value="Heavy-metal-associated_CS"/>
</dbReference>
<dbReference type="SFLD" id="SFLDG00002">
    <property type="entry name" value="C1.7:_P-type_atpase_like"/>
    <property type="match status" value="1"/>
</dbReference>
<evidence type="ECO:0000256" key="1">
    <source>
        <dbReference type="ARBA" id="ARBA00004127"/>
    </source>
</evidence>
<feature type="transmembrane region" description="Helical" evidence="16">
    <location>
        <begin position="445"/>
        <end position="467"/>
    </location>
</feature>
<evidence type="ECO:0000256" key="2">
    <source>
        <dbReference type="ARBA" id="ARBA00006024"/>
    </source>
</evidence>
<name>A0A176JYP2_9BACT</name>
<keyword evidence="8" id="KW-0187">Copper transport</keyword>
<dbReference type="GO" id="GO:0005524">
    <property type="term" value="F:ATP binding"/>
    <property type="evidence" value="ECO:0007669"/>
    <property type="project" value="UniProtKB-UniRule"/>
</dbReference>
<dbReference type="PANTHER" id="PTHR43520">
    <property type="entry name" value="ATP7, ISOFORM B"/>
    <property type="match status" value="1"/>
</dbReference>
<feature type="transmembrane region" description="Helical" evidence="16">
    <location>
        <begin position="164"/>
        <end position="183"/>
    </location>
</feature>
<comment type="similarity">
    <text evidence="2 16">Belongs to the cation transport ATPase (P-type) (TC 3.A.3) family. Type IB subfamily.</text>
</comment>
<dbReference type="Pfam" id="PF00702">
    <property type="entry name" value="Hydrolase"/>
    <property type="match status" value="1"/>
</dbReference>
<feature type="transmembrane region" description="Helical" evidence="16">
    <location>
        <begin position="195"/>
        <end position="215"/>
    </location>
</feature>
<dbReference type="InterPro" id="IPR044492">
    <property type="entry name" value="P_typ_ATPase_HD_dom"/>
</dbReference>
<dbReference type="SFLD" id="SFLDF00027">
    <property type="entry name" value="p-type_atpase"/>
    <property type="match status" value="1"/>
</dbReference>
<dbReference type="STRING" id="1453497.AT15_04180"/>
<keyword evidence="10" id="KW-0460">Magnesium</keyword>
<dbReference type="GO" id="GO:0005886">
    <property type="term" value="C:plasma membrane"/>
    <property type="evidence" value="ECO:0007669"/>
    <property type="project" value="UniProtKB-SubCell"/>
</dbReference>
<dbReference type="InterPro" id="IPR008250">
    <property type="entry name" value="ATPase_P-typ_transduc_dom_A_sf"/>
</dbReference>
<dbReference type="NCBIfam" id="TIGR01511">
    <property type="entry name" value="ATPase-IB1_Cu"/>
    <property type="match status" value="1"/>
</dbReference>
<gene>
    <name evidence="18" type="ORF">AT15_04180</name>
</gene>
<evidence type="ECO:0000256" key="8">
    <source>
        <dbReference type="ARBA" id="ARBA00022796"/>
    </source>
</evidence>
<evidence type="ECO:0000313" key="18">
    <source>
        <dbReference type="EMBL" id="OAA29003.1"/>
    </source>
</evidence>
<proteinExistence type="inferred from homology"/>
<dbReference type="Pfam" id="PF00403">
    <property type="entry name" value="HMA"/>
    <property type="match status" value="2"/>
</dbReference>
<dbReference type="FunFam" id="2.70.150.10:FF:000002">
    <property type="entry name" value="Copper-transporting ATPase 1, putative"/>
    <property type="match status" value="1"/>
</dbReference>
<dbReference type="PRINTS" id="PR00119">
    <property type="entry name" value="CATATPASE"/>
</dbReference>
<comment type="caution">
    <text evidence="18">The sequence shown here is derived from an EMBL/GenBank/DDBJ whole genome shotgun (WGS) entry which is preliminary data.</text>
</comment>
<dbReference type="InterPro" id="IPR001757">
    <property type="entry name" value="P_typ_ATPase"/>
</dbReference>
<dbReference type="GO" id="GO:0005507">
    <property type="term" value="F:copper ion binding"/>
    <property type="evidence" value="ECO:0007669"/>
    <property type="project" value="InterPro"/>
</dbReference>
<dbReference type="NCBIfam" id="TIGR01525">
    <property type="entry name" value="ATPase-IB_hvy"/>
    <property type="match status" value="1"/>
</dbReference>
<evidence type="ECO:0000256" key="9">
    <source>
        <dbReference type="ARBA" id="ARBA00022840"/>
    </source>
</evidence>
<keyword evidence="5 16" id="KW-0479">Metal-binding</keyword>
<dbReference type="InterPro" id="IPR059000">
    <property type="entry name" value="ATPase_P-type_domA"/>
</dbReference>
<protein>
    <submittedName>
        <fullName evidence="18">ATPase</fullName>
    </submittedName>
</protein>
<feature type="domain" description="HMA" evidence="17">
    <location>
        <begin position="73"/>
        <end position="139"/>
    </location>
</feature>
<keyword evidence="9 16" id="KW-0067">ATP-binding</keyword>
<dbReference type="FunFam" id="3.40.50.1000:FF:000031">
    <property type="entry name" value="Probable copper-transporting ATPase HMA5"/>
    <property type="match status" value="1"/>
</dbReference>
<keyword evidence="6" id="KW-0677">Repeat</keyword>
<dbReference type="AlphaFoldDB" id="A0A176JYP2"/>
<dbReference type="Pfam" id="PF00122">
    <property type="entry name" value="E1-E2_ATPase"/>
    <property type="match status" value="1"/>
</dbReference>
<evidence type="ECO:0000256" key="12">
    <source>
        <dbReference type="ARBA" id="ARBA00022989"/>
    </source>
</evidence>
<dbReference type="Gene3D" id="3.40.1110.10">
    <property type="entry name" value="Calcium-transporting ATPase, cytoplasmic domain N"/>
    <property type="match status" value="1"/>
</dbReference>
<dbReference type="PROSITE" id="PS01047">
    <property type="entry name" value="HMA_1"/>
    <property type="match status" value="1"/>
</dbReference>
<dbReference type="InterPro" id="IPR023299">
    <property type="entry name" value="ATPase_P-typ_cyto_dom_N"/>
</dbReference>
<evidence type="ECO:0000256" key="5">
    <source>
        <dbReference type="ARBA" id="ARBA00022723"/>
    </source>
</evidence>
<dbReference type="GO" id="GO:0016887">
    <property type="term" value="F:ATP hydrolysis activity"/>
    <property type="evidence" value="ECO:0007669"/>
    <property type="project" value="InterPro"/>
</dbReference>
<dbReference type="InterPro" id="IPR006122">
    <property type="entry name" value="HMA_Cu_ion-bd"/>
</dbReference>
<dbReference type="PRINTS" id="PR00942">
    <property type="entry name" value="CUATPASEI"/>
</dbReference>
<evidence type="ECO:0000256" key="7">
    <source>
        <dbReference type="ARBA" id="ARBA00022741"/>
    </source>
</evidence>
<evidence type="ECO:0000256" key="13">
    <source>
        <dbReference type="ARBA" id="ARBA00023008"/>
    </source>
</evidence>
<evidence type="ECO:0000313" key="19">
    <source>
        <dbReference type="Proteomes" id="UP000077339"/>
    </source>
</evidence>
<feature type="transmembrane region" description="Helical" evidence="16">
    <location>
        <begin position="418"/>
        <end position="439"/>
    </location>
</feature>
<evidence type="ECO:0000256" key="11">
    <source>
        <dbReference type="ARBA" id="ARBA00022967"/>
    </source>
</evidence>
<dbReference type="InterPro" id="IPR023298">
    <property type="entry name" value="ATPase_P-typ_TM_dom_sf"/>
</dbReference>
<dbReference type="Gene3D" id="3.30.70.100">
    <property type="match status" value="2"/>
</dbReference>
<dbReference type="NCBIfam" id="TIGR01512">
    <property type="entry name" value="ATPase-IB2_Cd"/>
    <property type="match status" value="1"/>
</dbReference>
<sequence length="807" mass="86884">MEKREFIVKGMTCAACVRAVEKAASKVEGVKNPVVSLATEKLVFEVESSIDESELVERIRKAGYEIEKPKELRKISLEIEGMTCASCVRAVEKAVDKLDGINSVSVNLTTEKAAIEYDPSVVRIADIKKSVEKAGYKAKSISTKSYDSDAERRENVIRSYWRKFLFSSIFALPLLLIAMGHMLDVPIPDIISPELHPLNFALIQLFLTIPIVIVGKDFYLKGIPNLFRGHPNMDTLVGLGTGAAVVYGLFATIQIAMGNSSYAMDLYFETAGVIIALISLGKYFENYSKGRTSEALKKLMNLSPKTAFLKKDREIVEIPVEEVEVGDTLLVKAGNAFPVDGVVIKGNSSVDQSMLTGESIPVDIQEGSEVAGGTVNLSGTVEIKATKVGSDTALAKIIKLVEDAQASKAPIARLADIISGYFVPLVLVIAVITFLSWFFLGYSFLFAFTMMISVLVIACPCALGLATPTAIMVGTGRGAEMGILFKSGEALEITHKTKAVIFDKTGTITEGKPSLRDIIPLNGFDKTQALKYAASLGALSSHPLDKAIVQAYNGNLFEAIDFKAIPGQGIVAKINGAEISLENTRSLKDSNIAKEISTELSRSGKTPVLMKYNGEPACLFGIADVVKPSSKEAIEELKKMGIKTFMVTGDSVETARAIAKEVGIDEVMAEVMPQDKSKKVKELKEMGYTVAMVGDGINDSPALAEAHVGIAIGSGTDVALESADVVLMKSNLRDVVNAIRLSRATIRNVKQNLFWAFFYNVIGIPIAAGVFYSAFGLKLNPMIAGAAMAFSSVTVVTNALRLKRTSL</sequence>
<dbReference type="SFLD" id="SFLDS00003">
    <property type="entry name" value="Haloacid_Dehalogenase"/>
    <property type="match status" value="1"/>
</dbReference>
<keyword evidence="16" id="KW-1003">Cell membrane</keyword>
<dbReference type="GO" id="GO:0012505">
    <property type="term" value="C:endomembrane system"/>
    <property type="evidence" value="ECO:0007669"/>
    <property type="project" value="UniProtKB-SubCell"/>
</dbReference>
<evidence type="ECO:0000256" key="16">
    <source>
        <dbReference type="RuleBase" id="RU362081"/>
    </source>
</evidence>
<feature type="transmembrane region" description="Helical" evidence="16">
    <location>
        <begin position="753"/>
        <end position="775"/>
    </location>
</feature>
<keyword evidence="11" id="KW-1278">Translocase</keyword>
<evidence type="ECO:0000256" key="4">
    <source>
        <dbReference type="ARBA" id="ARBA00022692"/>
    </source>
</evidence>
<feature type="domain" description="HMA" evidence="17">
    <location>
        <begin position="2"/>
        <end position="67"/>
    </location>
</feature>
<dbReference type="SUPFAM" id="SSF56784">
    <property type="entry name" value="HAD-like"/>
    <property type="match status" value="1"/>
</dbReference>
<accession>A0A176JYP2</accession>
<dbReference type="GO" id="GO:0043682">
    <property type="term" value="F:P-type divalent copper transporter activity"/>
    <property type="evidence" value="ECO:0007669"/>
    <property type="project" value="TreeGrafter"/>
</dbReference>
<feature type="transmembrane region" description="Helical" evidence="16">
    <location>
        <begin position="781"/>
        <end position="800"/>
    </location>
</feature>
<evidence type="ECO:0000256" key="14">
    <source>
        <dbReference type="ARBA" id="ARBA00023065"/>
    </source>
</evidence>
<keyword evidence="12 16" id="KW-1133">Transmembrane helix</keyword>
<keyword evidence="14" id="KW-0406">Ion transport</keyword>
<dbReference type="InterPro" id="IPR036412">
    <property type="entry name" value="HAD-like_sf"/>
</dbReference>
<keyword evidence="19" id="KW-1185">Reference proteome</keyword>
<keyword evidence="4 16" id="KW-0812">Transmembrane</keyword>
<dbReference type="InterPro" id="IPR036163">
    <property type="entry name" value="HMA_dom_sf"/>
</dbReference>
<evidence type="ECO:0000256" key="15">
    <source>
        <dbReference type="ARBA" id="ARBA00023136"/>
    </source>
</evidence>
<dbReference type="Proteomes" id="UP000077339">
    <property type="component" value="Unassembled WGS sequence"/>
</dbReference>
<keyword evidence="15 16" id="KW-0472">Membrane</keyword>
<evidence type="ECO:0000256" key="10">
    <source>
        <dbReference type="ARBA" id="ARBA00022842"/>
    </source>
</evidence>
<evidence type="ECO:0000256" key="3">
    <source>
        <dbReference type="ARBA" id="ARBA00022448"/>
    </source>
</evidence>
<dbReference type="InterPro" id="IPR018303">
    <property type="entry name" value="ATPase_P-typ_P_site"/>
</dbReference>
<feature type="transmembrane region" description="Helical" evidence="16">
    <location>
        <begin position="236"/>
        <end position="256"/>
    </location>
</feature>
<organism evidence="18 19">
    <name type="scientific">Kosmotoga arenicorallina S304</name>
    <dbReference type="NCBI Taxonomy" id="1453497"/>
    <lineage>
        <taxon>Bacteria</taxon>
        <taxon>Thermotogati</taxon>
        <taxon>Thermotogota</taxon>
        <taxon>Thermotogae</taxon>
        <taxon>Kosmotogales</taxon>
        <taxon>Kosmotogaceae</taxon>
        <taxon>Kosmotoga</taxon>
    </lineage>
</organism>
<feature type="transmembrane region" description="Helical" evidence="16">
    <location>
        <begin position="262"/>
        <end position="281"/>
    </location>
</feature>
<dbReference type="InterPro" id="IPR023214">
    <property type="entry name" value="HAD_sf"/>
</dbReference>
<dbReference type="FunFam" id="3.30.70.100:FF:000005">
    <property type="entry name" value="Copper-exporting P-type ATPase A"/>
    <property type="match status" value="1"/>
</dbReference>
<comment type="subcellular location">
    <subcellularLocation>
        <location evidence="16">Cell membrane</location>
    </subcellularLocation>
    <subcellularLocation>
        <location evidence="1">Endomembrane system</location>
        <topology evidence="1">Multi-pass membrane protein</topology>
    </subcellularLocation>
</comment>
<dbReference type="SUPFAM" id="SSF55008">
    <property type="entry name" value="HMA, heavy metal-associated domain"/>
    <property type="match status" value="2"/>
</dbReference>
<evidence type="ECO:0000259" key="17">
    <source>
        <dbReference type="PROSITE" id="PS50846"/>
    </source>
</evidence>
<evidence type="ECO:0000256" key="6">
    <source>
        <dbReference type="ARBA" id="ARBA00022737"/>
    </source>
</evidence>
<keyword evidence="3" id="KW-0813">Transport</keyword>
<dbReference type="PRINTS" id="PR00943">
    <property type="entry name" value="CUATPASE"/>
</dbReference>
<dbReference type="PROSITE" id="PS00154">
    <property type="entry name" value="ATPASE_E1_E2"/>
    <property type="match status" value="1"/>
</dbReference>
<dbReference type="CDD" id="cd02094">
    <property type="entry name" value="P-type_ATPase_Cu-like"/>
    <property type="match status" value="1"/>
</dbReference>
<dbReference type="NCBIfam" id="TIGR00003">
    <property type="entry name" value="copper ion binding protein"/>
    <property type="match status" value="2"/>
</dbReference>
<keyword evidence="7 16" id="KW-0547">Nucleotide-binding</keyword>
<dbReference type="SUPFAM" id="SSF81653">
    <property type="entry name" value="Calcium ATPase, transduction domain A"/>
    <property type="match status" value="1"/>
</dbReference>
<dbReference type="CDD" id="cd00371">
    <property type="entry name" value="HMA"/>
    <property type="match status" value="2"/>
</dbReference>
<dbReference type="NCBIfam" id="TIGR01494">
    <property type="entry name" value="ATPase_P-type"/>
    <property type="match status" value="1"/>
</dbReference>
<dbReference type="PANTHER" id="PTHR43520:SF8">
    <property type="entry name" value="P-TYPE CU(+) TRANSPORTER"/>
    <property type="match status" value="1"/>
</dbReference>
<keyword evidence="13" id="KW-0186">Copper</keyword>
<dbReference type="EMBL" id="JFHK01000021">
    <property type="protein sequence ID" value="OAA29003.1"/>
    <property type="molecule type" value="Genomic_DNA"/>
</dbReference>
<dbReference type="SUPFAM" id="SSF81665">
    <property type="entry name" value="Calcium ATPase, transmembrane domain M"/>
    <property type="match status" value="1"/>
</dbReference>
<dbReference type="Gene3D" id="2.70.150.10">
    <property type="entry name" value="Calcium-transporting ATPase, cytoplasmic transduction domain A"/>
    <property type="match status" value="1"/>
</dbReference>
<dbReference type="InterPro" id="IPR027256">
    <property type="entry name" value="P-typ_ATPase_IB"/>
</dbReference>
<dbReference type="PROSITE" id="PS50846">
    <property type="entry name" value="HMA_2"/>
    <property type="match status" value="2"/>
</dbReference>